<organism evidence="8 9">
    <name type="scientific">Candidatus Scatocola faecipullorum</name>
    <dbReference type="NCBI Taxonomy" id="2840917"/>
    <lineage>
        <taxon>Bacteria</taxon>
        <taxon>Pseudomonadati</taxon>
        <taxon>Pseudomonadota</taxon>
        <taxon>Alphaproteobacteria</taxon>
        <taxon>Rhodospirillales</taxon>
        <taxon>Rhodospirillaceae</taxon>
        <taxon>Rhodospirillaceae incertae sedis</taxon>
        <taxon>Candidatus Scatocola</taxon>
    </lineage>
</organism>
<protein>
    <submittedName>
        <fullName evidence="8">FtsX-like permease family protein</fullName>
    </submittedName>
</protein>
<proteinExistence type="predicted"/>
<sequence>MSSPNKNMIARKKELPLQDDSSNLFLQIMISIAVFLFGVTLAGVLSINSMLAAWNESILGSLTVQIMPINDVNQEQAAAETLAQQEKAVELLKSKPEVEKVTPLNNAQLQKLIQPWLGDGVAVSDLPIPRLIDVKLKPGAEVDFLRWSEELAETAPQASLDNHKLWLNKLIKFADGLKVLALAVLTLVVLITSGAIFYCTQTSLGLHKYIIEILHLMGAKDTYVAQQYAKRTAWLGFLGGLYGLVLAIPTIFVIANLARQIEGGIISDARLNSADWTAILSLPLFSMLIAMSTAYYTVKKTLEKFM</sequence>
<evidence type="ECO:0000256" key="4">
    <source>
        <dbReference type="ARBA" id="ARBA00022989"/>
    </source>
</evidence>
<evidence type="ECO:0000256" key="6">
    <source>
        <dbReference type="SAM" id="Phobius"/>
    </source>
</evidence>
<dbReference type="GO" id="GO:0051301">
    <property type="term" value="P:cell division"/>
    <property type="evidence" value="ECO:0007669"/>
    <property type="project" value="InterPro"/>
</dbReference>
<evidence type="ECO:0000256" key="3">
    <source>
        <dbReference type="ARBA" id="ARBA00022692"/>
    </source>
</evidence>
<evidence type="ECO:0000256" key="1">
    <source>
        <dbReference type="ARBA" id="ARBA00004651"/>
    </source>
</evidence>
<dbReference type="GO" id="GO:0005886">
    <property type="term" value="C:plasma membrane"/>
    <property type="evidence" value="ECO:0007669"/>
    <property type="project" value="UniProtKB-SubCell"/>
</dbReference>
<evidence type="ECO:0000256" key="2">
    <source>
        <dbReference type="ARBA" id="ARBA00022475"/>
    </source>
</evidence>
<comment type="caution">
    <text evidence="8">The sequence shown here is derived from an EMBL/GenBank/DDBJ whole genome shotgun (WGS) entry which is preliminary data.</text>
</comment>
<dbReference type="GO" id="GO:0032153">
    <property type="term" value="C:cell division site"/>
    <property type="evidence" value="ECO:0007669"/>
    <property type="project" value="TreeGrafter"/>
</dbReference>
<dbReference type="AlphaFoldDB" id="A0A9D1M5Q9"/>
<dbReference type="EMBL" id="DVNC01000053">
    <property type="protein sequence ID" value="HIU54018.1"/>
    <property type="molecule type" value="Genomic_DNA"/>
</dbReference>
<feature type="transmembrane region" description="Helical" evidence="6">
    <location>
        <begin position="24"/>
        <end position="47"/>
    </location>
</feature>
<dbReference type="Proteomes" id="UP000824107">
    <property type="component" value="Unassembled WGS sequence"/>
</dbReference>
<feature type="transmembrane region" description="Helical" evidence="6">
    <location>
        <begin position="233"/>
        <end position="255"/>
    </location>
</feature>
<gene>
    <name evidence="8" type="ORF">IAD20_08075</name>
</gene>
<evidence type="ECO:0000313" key="9">
    <source>
        <dbReference type="Proteomes" id="UP000824107"/>
    </source>
</evidence>
<feature type="domain" description="ABC3 transporter permease C-terminal" evidence="7">
    <location>
        <begin position="183"/>
        <end position="301"/>
    </location>
</feature>
<keyword evidence="3 6" id="KW-0812">Transmembrane</keyword>
<evidence type="ECO:0000256" key="5">
    <source>
        <dbReference type="ARBA" id="ARBA00023136"/>
    </source>
</evidence>
<feature type="transmembrane region" description="Helical" evidence="6">
    <location>
        <begin position="276"/>
        <end position="298"/>
    </location>
</feature>
<name>A0A9D1M5Q9_9PROT</name>
<dbReference type="InterPro" id="IPR003838">
    <property type="entry name" value="ABC3_permease_C"/>
</dbReference>
<accession>A0A9D1M5Q9</accession>
<dbReference type="Pfam" id="PF02687">
    <property type="entry name" value="FtsX"/>
    <property type="match status" value="1"/>
</dbReference>
<dbReference type="PANTHER" id="PTHR47755:SF1">
    <property type="entry name" value="CELL DIVISION PROTEIN FTSX"/>
    <property type="match status" value="1"/>
</dbReference>
<keyword evidence="5 6" id="KW-0472">Membrane</keyword>
<dbReference type="InterPro" id="IPR004513">
    <property type="entry name" value="FtsX"/>
</dbReference>
<evidence type="ECO:0000313" key="8">
    <source>
        <dbReference type="EMBL" id="HIU54018.1"/>
    </source>
</evidence>
<reference evidence="8" key="1">
    <citation type="submission" date="2020-10" db="EMBL/GenBank/DDBJ databases">
        <authorList>
            <person name="Gilroy R."/>
        </authorList>
    </citation>
    <scope>NUCLEOTIDE SEQUENCE</scope>
    <source>
        <strain evidence="8">ChiW3-316</strain>
    </source>
</reference>
<reference evidence="8" key="2">
    <citation type="journal article" date="2021" name="PeerJ">
        <title>Extensive microbial diversity within the chicken gut microbiome revealed by metagenomics and culture.</title>
        <authorList>
            <person name="Gilroy R."/>
            <person name="Ravi A."/>
            <person name="Getino M."/>
            <person name="Pursley I."/>
            <person name="Horton D.L."/>
            <person name="Alikhan N.F."/>
            <person name="Baker D."/>
            <person name="Gharbi K."/>
            <person name="Hall N."/>
            <person name="Watson M."/>
            <person name="Adriaenssens E.M."/>
            <person name="Foster-Nyarko E."/>
            <person name="Jarju S."/>
            <person name="Secka A."/>
            <person name="Antonio M."/>
            <person name="Oren A."/>
            <person name="Chaudhuri R.R."/>
            <person name="La Ragione R."/>
            <person name="Hildebrand F."/>
            <person name="Pallen M.J."/>
        </authorList>
    </citation>
    <scope>NUCLEOTIDE SEQUENCE</scope>
    <source>
        <strain evidence="8">ChiW3-316</strain>
    </source>
</reference>
<keyword evidence="4 6" id="KW-1133">Transmembrane helix</keyword>
<evidence type="ECO:0000259" key="7">
    <source>
        <dbReference type="Pfam" id="PF02687"/>
    </source>
</evidence>
<feature type="transmembrane region" description="Helical" evidence="6">
    <location>
        <begin position="179"/>
        <end position="198"/>
    </location>
</feature>
<dbReference type="PANTHER" id="PTHR47755">
    <property type="entry name" value="CELL DIVISION PROTEIN FTSX"/>
    <property type="match status" value="1"/>
</dbReference>
<keyword evidence="2" id="KW-1003">Cell membrane</keyword>
<comment type="subcellular location">
    <subcellularLocation>
        <location evidence="1">Cell membrane</location>
        <topology evidence="1">Multi-pass membrane protein</topology>
    </subcellularLocation>
</comment>